<dbReference type="RefSeq" id="WP_019380448.1">
    <property type="nucleotide sequence ID" value="NZ_CP015506.1"/>
</dbReference>
<comment type="cofactor">
    <cofactor evidence="1 11">
        <name>Mg(2+)</name>
        <dbReference type="ChEBI" id="CHEBI:18420"/>
    </cofactor>
</comment>
<dbReference type="NCBIfam" id="NF009814">
    <property type="entry name" value="PRK13299.1"/>
    <property type="match status" value="1"/>
</dbReference>
<comment type="catalytic activity">
    <reaction evidence="11">
        <text>a tRNA with a 3' CCA end + 2 CTP + ATP = a tRNA with a 3' CCACCA end + 3 diphosphate</text>
        <dbReference type="Rhea" id="RHEA:76235"/>
        <dbReference type="Rhea" id="RHEA-COMP:10468"/>
        <dbReference type="Rhea" id="RHEA-COMP:18655"/>
        <dbReference type="ChEBI" id="CHEBI:30616"/>
        <dbReference type="ChEBI" id="CHEBI:33019"/>
        <dbReference type="ChEBI" id="CHEBI:37563"/>
        <dbReference type="ChEBI" id="CHEBI:83071"/>
        <dbReference type="ChEBI" id="CHEBI:195187"/>
    </reaction>
</comment>
<evidence type="ECO:0000313" key="16">
    <source>
        <dbReference type="Proteomes" id="UP000077856"/>
    </source>
</evidence>
<feature type="binding site" evidence="11">
    <location>
        <position position="30"/>
    </location>
    <ligand>
        <name>CTP</name>
        <dbReference type="ChEBI" id="CHEBI:37563"/>
    </ligand>
</feature>
<accession>A0A160MED4</accession>
<dbReference type="GO" id="GO:0000049">
    <property type="term" value="F:tRNA binding"/>
    <property type="evidence" value="ECO:0007669"/>
    <property type="project" value="UniProtKB-UniRule"/>
</dbReference>
<feature type="binding site" evidence="11">
    <location>
        <position position="157"/>
    </location>
    <ligand>
        <name>CTP</name>
        <dbReference type="ChEBI" id="CHEBI:37563"/>
    </ligand>
</feature>
<gene>
    <name evidence="11" type="primary">cca</name>
    <name evidence="15" type="ORF">A361_19325</name>
</gene>
<dbReference type="Pfam" id="PF12627">
    <property type="entry name" value="PolyA_pol_RNAbd"/>
    <property type="match status" value="1"/>
</dbReference>
<dbReference type="InterPro" id="IPR032810">
    <property type="entry name" value="CCA-adding_enz_C"/>
</dbReference>
<dbReference type="SUPFAM" id="SSF81301">
    <property type="entry name" value="Nucleotidyltransferase"/>
    <property type="match status" value="1"/>
</dbReference>
<evidence type="ECO:0000256" key="8">
    <source>
        <dbReference type="ARBA" id="ARBA00022840"/>
    </source>
</evidence>
<name>A0A160MED4_9BACI</name>
<dbReference type="Gene3D" id="1.10.110.30">
    <property type="match status" value="1"/>
</dbReference>
<dbReference type="STRING" id="1196031.A361_19325"/>
<dbReference type="InterPro" id="IPR002646">
    <property type="entry name" value="PolA_pol_head_dom"/>
</dbReference>
<dbReference type="GO" id="GO:0001680">
    <property type="term" value="P:tRNA 3'-terminal CCA addition"/>
    <property type="evidence" value="ECO:0007669"/>
    <property type="project" value="UniProtKB-UniRule"/>
</dbReference>
<comment type="function">
    <text evidence="11">Catalyzes the addition and repair of the essential 3'-terminal CCA sequence in tRNAs without using a nucleic acid template. Adds these three nucleotides in the order of C, C, and A to the tRNA nucleotide-73, using CTP and ATP as substrates and producing inorganic pyrophosphate. tRNA 3'-terminal CCA addition is required both for tRNA processing and repair. Also involved in tRNA surveillance by mediating tandem CCA addition to generate a CCACCA at the 3' terminus of unstable tRNAs. While stable tRNAs receive only 3'-terminal CCA, unstable tRNAs are marked with CCACCA and rapidly degraded.</text>
</comment>
<dbReference type="Gene3D" id="1.10.246.80">
    <property type="match status" value="1"/>
</dbReference>
<keyword evidence="7 11" id="KW-0692">RNA repair</keyword>
<evidence type="ECO:0000256" key="3">
    <source>
        <dbReference type="ARBA" id="ARBA00022694"/>
    </source>
</evidence>
<dbReference type="SUPFAM" id="SSF81891">
    <property type="entry name" value="Poly A polymerase C-terminal region-like"/>
    <property type="match status" value="1"/>
</dbReference>
<evidence type="ECO:0000256" key="6">
    <source>
        <dbReference type="ARBA" id="ARBA00022741"/>
    </source>
</evidence>
<dbReference type="GO" id="GO:0004810">
    <property type="term" value="F:CCA tRNA nucleotidyltransferase activity"/>
    <property type="evidence" value="ECO:0007669"/>
    <property type="project" value="UniProtKB-UniRule"/>
</dbReference>
<dbReference type="InterPro" id="IPR050264">
    <property type="entry name" value="Bact_CCA-adding_enz_type3_sf"/>
</dbReference>
<evidence type="ECO:0000256" key="5">
    <source>
        <dbReference type="ARBA" id="ARBA00022723"/>
    </source>
</evidence>
<reference evidence="15 16" key="1">
    <citation type="submission" date="2016-04" db="EMBL/GenBank/DDBJ databases">
        <title>Complete genome sequence of Bacillus oceanisediminis strain 2691.</title>
        <authorList>
            <person name="Jeong H."/>
            <person name="Kim H.J."/>
            <person name="Lee D.-W."/>
        </authorList>
    </citation>
    <scope>NUCLEOTIDE SEQUENCE [LARGE SCALE GENOMIC DNA]</scope>
    <source>
        <strain evidence="15 16">2691</strain>
    </source>
</reference>
<evidence type="ECO:0000259" key="14">
    <source>
        <dbReference type="Pfam" id="PF13735"/>
    </source>
</evidence>
<evidence type="ECO:0000256" key="7">
    <source>
        <dbReference type="ARBA" id="ARBA00022800"/>
    </source>
</evidence>
<dbReference type="CDD" id="cd05398">
    <property type="entry name" value="NT_ClassII-CCAase"/>
    <property type="match status" value="1"/>
</dbReference>
<dbReference type="eggNOG" id="COG0617">
    <property type="taxonomic scope" value="Bacteria"/>
</dbReference>
<feature type="binding site" evidence="11">
    <location>
        <position position="163"/>
    </location>
    <ligand>
        <name>CTP</name>
        <dbReference type="ChEBI" id="CHEBI:37563"/>
    </ligand>
</feature>
<comment type="subunit">
    <text evidence="11">Homodimer.</text>
</comment>
<evidence type="ECO:0000256" key="1">
    <source>
        <dbReference type="ARBA" id="ARBA00001946"/>
    </source>
</evidence>
<evidence type="ECO:0000256" key="11">
    <source>
        <dbReference type="HAMAP-Rule" id="MF_01263"/>
    </source>
</evidence>
<comment type="catalytic activity">
    <reaction evidence="11">
        <text>a tRNA precursor + 2 CTP + ATP = a tRNA with a 3' CCA end + 3 diphosphate</text>
        <dbReference type="Rhea" id="RHEA:14433"/>
        <dbReference type="Rhea" id="RHEA-COMP:10465"/>
        <dbReference type="Rhea" id="RHEA-COMP:10468"/>
        <dbReference type="ChEBI" id="CHEBI:30616"/>
        <dbReference type="ChEBI" id="CHEBI:33019"/>
        <dbReference type="ChEBI" id="CHEBI:37563"/>
        <dbReference type="ChEBI" id="CHEBI:74896"/>
        <dbReference type="ChEBI" id="CHEBI:83071"/>
        <dbReference type="EC" id="2.7.7.72"/>
    </reaction>
</comment>
<evidence type="ECO:0000256" key="10">
    <source>
        <dbReference type="ARBA" id="ARBA00022884"/>
    </source>
</evidence>
<keyword evidence="4 11" id="KW-0548">Nucleotidyltransferase</keyword>
<feature type="domain" description="tRNA nucleotidyltransferase/poly(A) polymerase RNA and SrmB- binding" evidence="13">
    <location>
        <begin position="170"/>
        <end position="227"/>
    </location>
</feature>
<dbReference type="Proteomes" id="UP000077856">
    <property type="component" value="Chromosome"/>
</dbReference>
<sequence length="402" mass="45779">MNEAFLRAVPVLENIEAAGYEAYFVGGSVRDFILGKEIADVDIATSAAPEEVKTIFPRTLDVGIEHGTVVVLHNGIPYEITTFRSEAEYLDFRRPSKVQFIRSLKEDLKRRDFTMNAIAMDKKGHLIDPFNGRGAIEEKRICTVGQPAERFTEDALRMMRAVRFYSQLAFEIEKNTYDALASLAHLLENIAVERKLAEFEKLLAGTSRMKALMIIGKTGLSKYLPNMSGFQKELMQAEDYNAAELTVDEMWAFLACIFNLDESQAEAFFKSWKLPVKKIKKILAINKWIRYRAKNKWDAYSLYQAGCVSLNAERVLNVIVHEDSNRGTDILVSQYNCLPIKERSDLQLTGDNLMDWFGKPPGPWIKAILEKTEEAVLRGELNNSNESIREWLINCNQKLGKN</sequence>
<organism evidence="15 16">
    <name type="scientific">Cytobacillus oceanisediminis 2691</name>
    <dbReference type="NCBI Taxonomy" id="1196031"/>
    <lineage>
        <taxon>Bacteria</taxon>
        <taxon>Bacillati</taxon>
        <taxon>Bacillota</taxon>
        <taxon>Bacilli</taxon>
        <taxon>Bacillales</taxon>
        <taxon>Bacillaceae</taxon>
        <taxon>Cytobacillus</taxon>
    </lineage>
</organism>
<feature type="binding site" evidence="11">
    <location>
        <position position="27"/>
    </location>
    <ligand>
        <name>ATP</name>
        <dbReference type="ChEBI" id="CHEBI:30616"/>
    </ligand>
</feature>
<feature type="binding site" evidence="11">
    <location>
        <position position="30"/>
    </location>
    <ligand>
        <name>ATP</name>
        <dbReference type="ChEBI" id="CHEBI:30616"/>
    </ligand>
</feature>
<keyword evidence="2 11" id="KW-0808">Transferase</keyword>
<feature type="binding site" evidence="11">
    <location>
        <position position="154"/>
    </location>
    <ligand>
        <name>CTP</name>
        <dbReference type="ChEBI" id="CHEBI:37563"/>
    </ligand>
</feature>
<comment type="similarity">
    <text evidence="11">Belongs to the tRNA nucleotidyltransferase/poly(A) polymerase family. Bacterial CCA-adding enzyme type 3 subfamily.</text>
</comment>
<dbReference type="GO" id="GO:0160016">
    <property type="term" value="F:CCACCA tRNA nucleotidyltransferase activity"/>
    <property type="evidence" value="ECO:0007669"/>
    <property type="project" value="RHEA"/>
</dbReference>
<dbReference type="Gene3D" id="1.20.58.560">
    <property type="match status" value="1"/>
</dbReference>
<dbReference type="HAMAP" id="MF_01263">
    <property type="entry name" value="CCA_bact_type3"/>
    <property type="match status" value="1"/>
</dbReference>
<feature type="binding site" evidence="11">
    <location>
        <position position="157"/>
    </location>
    <ligand>
        <name>ATP</name>
        <dbReference type="ChEBI" id="CHEBI:30616"/>
    </ligand>
</feature>
<evidence type="ECO:0000259" key="12">
    <source>
        <dbReference type="Pfam" id="PF01743"/>
    </source>
</evidence>
<evidence type="ECO:0000256" key="2">
    <source>
        <dbReference type="ARBA" id="ARBA00022679"/>
    </source>
</evidence>
<evidence type="ECO:0000313" key="15">
    <source>
        <dbReference type="EMBL" id="AND41214.1"/>
    </source>
</evidence>
<feature type="binding site" evidence="11">
    <location>
        <position position="160"/>
    </location>
    <ligand>
        <name>CTP</name>
        <dbReference type="ChEBI" id="CHEBI:37563"/>
    </ligand>
</feature>
<evidence type="ECO:0000256" key="4">
    <source>
        <dbReference type="ARBA" id="ARBA00022695"/>
    </source>
</evidence>
<keyword evidence="5 11" id="KW-0479">Metal-binding</keyword>
<dbReference type="PANTHER" id="PTHR46173:SF1">
    <property type="entry name" value="CCA TRNA NUCLEOTIDYLTRANSFERASE 1, MITOCHONDRIAL"/>
    <property type="match status" value="1"/>
</dbReference>
<feature type="binding site" evidence="11">
    <location>
        <position position="154"/>
    </location>
    <ligand>
        <name>ATP</name>
        <dbReference type="ChEBI" id="CHEBI:30616"/>
    </ligand>
</feature>
<feature type="binding site" evidence="11">
    <location>
        <position position="40"/>
    </location>
    <ligand>
        <name>Mg(2+)</name>
        <dbReference type="ChEBI" id="CHEBI:18420"/>
    </ligand>
</feature>
<dbReference type="GO" id="GO:0005524">
    <property type="term" value="F:ATP binding"/>
    <property type="evidence" value="ECO:0007669"/>
    <property type="project" value="UniProtKB-UniRule"/>
</dbReference>
<evidence type="ECO:0000259" key="13">
    <source>
        <dbReference type="Pfam" id="PF12627"/>
    </source>
</evidence>
<keyword evidence="10 11" id="KW-0694">RNA-binding</keyword>
<protein>
    <recommendedName>
        <fullName evidence="11">CCA-adding enzyme</fullName>
        <ecNumber evidence="11">2.7.7.72</ecNumber>
    </recommendedName>
    <alternativeName>
        <fullName evidence="11">CCA tRNA nucleotidyltransferase</fullName>
    </alternativeName>
    <alternativeName>
        <fullName evidence="11">tRNA CCA-pyrophosphorylase</fullName>
    </alternativeName>
    <alternativeName>
        <fullName evidence="11">tRNA adenylyl-/cytidylyl- transferase</fullName>
    </alternativeName>
    <alternativeName>
        <fullName evidence="11">tRNA nucleotidyltransferase</fullName>
    </alternativeName>
    <alternativeName>
        <fullName evidence="11">tRNA-NT</fullName>
    </alternativeName>
</protein>
<keyword evidence="9 11" id="KW-0460">Magnesium</keyword>
<feature type="domain" description="CCA-adding enzyme C-terminal" evidence="14">
    <location>
        <begin position="247"/>
        <end position="392"/>
    </location>
</feature>
<dbReference type="InterPro" id="IPR032828">
    <property type="entry name" value="PolyA_RNA-bd"/>
</dbReference>
<keyword evidence="6 11" id="KW-0547">Nucleotide-binding</keyword>
<feature type="binding site" evidence="11">
    <location>
        <position position="163"/>
    </location>
    <ligand>
        <name>ATP</name>
        <dbReference type="ChEBI" id="CHEBI:30616"/>
    </ligand>
</feature>
<dbReference type="GO" id="GO:0000287">
    <property type="term" value="F:magnesium ion binding"/>
    <property type="evidence" value="ECO:0007669"/>
    <property type="project" value="UniProtKB-UniRule"/>
</dbReference>
<dbReference type="InterPro" id="IPR023068">
    <property type="entry name" value="CCA-adding_enz_firmicutes"/>
</dbReference>
<dbReference type="Pfam" id="PF13735">
    <property type="entry name" value="tRNA_NucTran2_2"/>
    <property type="match status" value="1"/>
</dbReference>
<dbReference type="GO" id="GO:0042245">
    <property type="term" value="P:RNA repair"/>
    <property type="evidence" value="ECO:0007669"/>
    <property type="project" value="UniProtKB-KW"/>
</dbReference>
<dbReference type="Pfam" id="PF01743">
    <property type="entry name" value="PolyA_pol"/>
    <property type="match status" value="1"/>
</dbReference>
<feature type="binding site" evidence="11">
    <location>
        <position position="111"/>
    </location>
    <ligand>
        <name>ATP</name>
        <dbReference type="ChEBI" id="CHEBI:30616"/>
    </ligand>
</feature>
<keyword evidence="3 11" id="KW-0819">tRNA processing</keyword>
<feature type="binding site" evidence="11">
    <location>
        <position position="111"/>
    </location>
    <ligand>
        <name>CTP</name>
        <dbReference type="ChEBI" id="CHEBI:37563"/>
    </ligand>
</feature>
<feature type="domain" description="Poly A polymerase head" evidence="12">
    <location>
        <begin position="22"/>
        <end position="141"/>
    </location>
</feature>
<feature type="binding site" evidence="11">
    <location>
        <position position="42"/>
    </location>
    <ligand>
        <name>Mg(2+)</name>
        <dbReference type="ChEBI" id="CHEBI:18420"/>
    </ligand>
</feature>
<comment type="miscellaneous">
    <text evidence="11">A single active site specifically recognizes both ATP and CTP and is responsible for their addition.</text>
</comment>
<dbReference type="EMBL" id="CP015506">
    <property type="protein sequence ID" value="AND41214.1"/>
    <property type="molecule type" value="Genomic_DNA"/>
</dbReference>
<dbReference type="PANTHER" id="PTHR46173">
    <property type="entry name" value="CCA TRNA NUCLEOTIDYLTRANSFERASE 1, MITOCHONDRIAL"/>
    <property type="match status" value="1"/>
</dbReference>
<keyword evidence="8 11" id="KW-0067">ATP-binding</keyword>
<feature type="binding site" evidence="11">
    <location>
        <position position="160"/>
    </location>
    <ligand>
        <name>ATP</name>
        <dbReference type="ChEBI" id="CHEBI:30616"/>
    </ligand>
</feature>
<dbReference type="Gene3D" id="3.30.460.10">
    <property type="entry name" value="Beta Polymerase, domain 2"/>
    <property type="match status" value="1"/>
</dbReference>
<feature type="binding site" evidence="11">
    <location>
        <position position="27"/>
    </location>
    <ligand>
        <name>CTP</name>
        <dbReference type="ChEBI" id="CHEBI:37563"/>
    </ligand>
</feature>
<dbReference type="InterPro" id="IPR043519">
    <property type="entry name" value="NT_sf"/>
</dbReference>
<dbReference type="AlphaFoldDB" id="A0A160MED4"/>
<dbReference type="KEGG" id="bon:A361_19325"/>
<evidence type="ECO:0000256" key="9">
    <source>
        <dbReference type="ARBA" id="ARBA00022842"/>
    </source>
</evidence>
<dbReference type="EC" id="2.7.7.72" evidence="11"/>
<proteinExistence type="inferred from homology"/>